<evidence type="ECO:0000313" key="1">
    <source>
        <dbReference type="EMBL" id="GET36009.1"/>
    </source>
</evidence>
<sequence length="96" mass="11484">MFFGRSELERRRALKNLSLRVPFRPLVRFFYMYFGLKGFLDGSAGFTWCTLQAFYEYLIVLKVKELKHKSRINLAHTISDGKTQINLVVNYEKYRH</sequence>
<evidence type="ECO:0000313" key="2">
    <source>
        <dbReference type="Proteomes" id="UP001050975"/>
    </source>
</evidence>
<gene>
    <name evidence="1" type="ORF">MiSe_07570</name>
</gene>
<dbReference type="AlphaFoldDB" id="A0AAV3WEV8"/>
<comment type="caution">
    <text evidence="1">The sequence shown here is derived from an EMBL/GenBank/DDBJ whole genome shotgun (WGS) entry which is preliminary data.</text>
</comment>
<accession>A0AAV3WEV8</accession>
<name>A0AAV3WEV8_9CYAN</name>
<reference evidence="1" key="1">
    <citation type="submission" date="2019-10" db="EMBL/GenBank/DDBJ databases">
        <title>Draft genome sequece of Microseira wollei NIES-4236.</title>
        <authorList>
            <person name="Yamaguchi H."/>
            <person name="Suzuki S."/>
            <person name="Kawachi M."/>
        </authorList>
    </citation>
    <scope>NUCLEOTIDE SEQUENCE</scope>
    <source>
        <strain evidence="1">NIES-4236</strain>
    </source>
</reference>
<keyword evidence="2" id="KW-1185">Reference proteome</keyword>
<dbReference type="GO" id="GO:0016740">
    <property type="term" value="F:transferase activity"/>
    <property type="evidence" value="ECO:0007669"/>
    <property type="project" value="UniProtKB-KW"/>
</dbReference>
<proteinExistence type="predicted"/>
<dbReference type="EMBL" id="BLAY01000007">
    <property type="protein sequence ID" value="GET36009.1"/>
    <property type="molecule type" value="Genomic_DNA"/>
</dbReference>
<keyword evidence="1" id="KW-0808">Transferase</keyword>
<protein>
    <submittedName>
        <fullName evidence="1">Glycosyl transferase family protein</fullName>
    </submittedName>
</protein>
<organism evidence="1 2">
    <name type="scientific">Microseira wollei NIES-4236</name>
    <dbReference type="NCBI Taxonomy" id="2530354"/>
    <lineage>
        <taxon>Bacteria</taxon>
        <taxon>Bacillati</taxon>
        <taxon>Cyanobacteriota</taxon>
        <taxon>Cyanophyceae</taxon>
        <taxon>Oscillatoriophycideae</taxon>
        <taxon>Aerosakkonematales</taxon>
        <taxon>Aerosakkonemataceae</taxon>
        <taxon>Microseira</taxon>
    </lineage>
</organism>
<dbReference type="Proteomes" id="UP001050975">
    <property type="component" value="Unassembled WGS sequence"/>
</dbReference>